<gene>
    <name evidence="1" type="ordered locus">Cfla_3637</name>
</gene>
<name>D5UE32_CELFN</name>
<keyword evidence="2" id="KW-1185">Reference proteome</keyword>
<evidence type="ECO:0000313" key="1">
    <source>
        <dbReference type="EMBL" id="ADG76508.1"/>
    </source>
</evidence>
<reference evidence="1 2" key="1">
    <citation type="journal article" date="2010" name="Stand. Genomic Sci.">
        <title>Complete genome sequence of Cellulomonas flavigena type strain (134).</title>
        <authorList>
            <person name="Abt B."/>
            <person name="Foster B."/>
            <person name="Lapidus A."/>
            <person name="Clum A."/>
            <person name="Sun H."/>
            <person name="Pukall R."/>
            <person name="Lucas S."/>
            <person name="Glavina Del Rio T."/>
            <person name="Nolan M."/>
            <person name="Tice H."/>
            <person name="Cheng J.F."/>
            <person name="Pitluck S."/>
            <person name="Liolios K."/>
            <person name="Ivanova N."/>
            <person name="Mavromatis K."/>
            <person name="Ovchinnikova G."/>
            <person name="Pati A."/>
            <person name="Goodwin L."/>
            <person name="Chen A."/>
            <person name="Palaniappan K."/>
            <person name="Land M."/>
            <person name="Hauser L."/>
            <person name="Chang Y.J."/>
            <person name="Jeffries C.D."/>
            <person name="Rohde M."/>
            <person name="Goker M."/>
            <person name="Woyke T."/>
            <person name="Bristow J."/>
            <person name="Eisen J.A."/>
            <person name="Markowitz V."/>
            <person name="Hugenholtz P."/>
            <person name="Kyrpides N.C."/>
            <person name="Klenk H.P."/>
        </authorList>
    </citation>
    <scope>NUCLEOTIDE SEQUENCE [LARGE SCALE GENOMIC DNA]</scope>
    <source>
        <strain evidence="2">ATCC 482 / DSM 20109 / BCRC 11376 / JCM 18109 / NBRC 3775 / NCIMB 8073 / NRS 134</strain>
    </source>
</reference>
<accession>D5UE32</accession>
<dbReference type="KEGG" id="cfl:Cfla_3637"/>
<evidence type="ECO:0000313" key="2">
    <source>
        <dbReference type="Proteomes" id="UP000000849"/>
    </source>
</evidence>
<sequence length="194" mass="20697">MAKDPARLDDAGNWAGGSYELAVQLGTPDDARLEHAAGMLWRLAAVVSPSAAESALVEEPPPPSLDQGHTRGIVTLPGGHRVVCGAFAHRDDTGGDDWVVLYLPLGALSRADSRVGGYPFGDVRGSLTWRGPLDAWLASLADRLAEDVLFRVGLIGFDVFGDVEADDLAGSIPSDRWYGAVVPHETPRYYPATY</sequence>
<organism evidence="1 2">
    <name type="scientific">Cellulomonas flavigena (strain ATCC 482 / DSM 20109 / BCRC 11376 / JCM 18109 / NBRC 3775 / NCIMB 8073 / NRS 134)</name>
    <dbReference type="NCBI Taxonomy" id="446466"/>
    <lineage>
        <taxon>Bacteria</taxon>
        <taxon>Bacillati</taxon>
        <taxon>Actinomycetota</taxon>
        <taxon>Actinomycetes</taxon>
        <taxon>Micrococcales</taxon>
        <taxon>Cellulomonadaceae</taxon>
        <taxon>Cellulomonas</taxon>
    </lineage>
</organism>
<protein>
    <submittedName>
        <fullName evidence="1">Uncharacterized protein</fullName>
    </submittedName>
</protein>
<dbReference type="HOGENOM" id="CLU_1400286_0_0_11"/>
<proteinExistence type="predicted"/>
<dbReference type="Proteomes" id="UP000000849">
    <property type="component" value="Chromosome"/>
</dbReference>
<dbReference type="eggNOG" id="ENOG5033MKG">
    <property type="taxonomic scope" value="Bacteria"/>
</dbReference>
<dbReference type="EMBL" id="CP001964">
    <property type="protein sequence ID" value="ADG76508.1"/>
    <property type="molecule type" value="Genomic_DNA"/>
</dbReference>
<dbReference type="AlphaFoldDB" id="D5UE32"/>